<organism evidence="1 2">
    <name type="scientific">Enterococcus hirae</name>
    <dbReference type="NCBI Taxonomy" id="1354"/>
    <lineage>
        <taxon>Bacteria</taxon>
        <taxon>Bacillati</taxon>
        <taxon>Bacillota</taxon>
        <taxon>Bacilli</taxon>
        <taxon>Lactobacillales</taxon>
        <taxon>Enterococcaceae</taxon>
        <taxon>Enterococcus</taxon>
    </lineage>
</organism>
<reference evidence="1 2" key="1">
    <citation type="submission" date="2015-06" db="EMBL/GenBank/DDBJ databases">
        <title>The Genome Sequence of Enterococcus hirae 88EA1.</title>
        <authorList>
            <consortium name="The Broad Institute Genomics Platform"/>
            <consortium name="The Broad Institute Genome Sequencing Center for Infectious Disease"/>
            <person name="Earl A.M."/>
            <person name="Van Tyne D."/>
            <person name="Lebreton F."/>
            <person name="Saavedra J.T."/>
            <person name="Gilmore M.S."/>
            <person name="Manson McGuire A."/>
            <person name="Clock S."/>
            <person name="Crupain M."/>
            <person name="Rangan U."/>
            <person name="Young S."/>
            <person name="Abouelleil A."/>
            <person name="Cao P."/>
            <person name="Chapman S.B."/>
            <person name="Griggs A."/>
            <person name="Priest M."/>
            <person name="Shea T."/>
            <person name="Wortman J."/>
            <person name="Nusbaum C."/>
            <person name="Birren B."/>
        </authorList>
    </citation>
    <scope>NUCLEOTIDE SEQUENCE [LARGE SCALE GENOMIC DNA]</scope>
    <source>
        <strain evidence="1 2">88EA1</strain>
    </source>
</reference>
<protein>
    <submittedName>
        <fullName evidence="1">Uncharacterized protein</fullName>
    </submittedName>
</protein>
<dbReference type="Proteomes" id="UP000253498">
    <property type="component" value="Unassembled WGS sequence"/>
</dbReference>
<dbReference type="EMBL" id="LESJ01000010">
    <property type="protein sequence ID" value="RBT66187.1"/>
    <property type="molecule type" value="Genomic_DNA"/>
</dbReference>
<comment type="caution">
    <text evidence="1">The sequence shown here is derived from an EMBL/GenBank/DDBJ whole genome shotgun (WGS) entry which is preliminary data.</text>
</comment>
<evidence type="ECO:0000313" key="2">
    <source>
        <dbReference type="Proteomes" id="UP000253498"/>
    </source>
</evidence>
<sequence>MKLKELLTLGELKKGEILTKDIGLDNEVTTAMILEAIDIENWSKKIN</sequence>
<dbReference type="AlphaFoldDB" id="A0AB37I6T3"/>
<accession>A0AB37I6T3</accession>
<name>A0AB37I6T3_ENTHR</name>
<proteinExistence type="predicted"/>
<gene>
    <name evidence="1" type="ORF">EB03_02799</name>
</gene>
<evidence type="ECO:0000313" key="1">
    <source>
        <dbReference type="EMBL" id="RBT66187.1"/>
    </source>
</evidence>